<sequence>MPVQHMKLLAFDKMTVDTSLAKGSRDCSEASRECEVALLAAATIPVYLLYMPRPLRLHDASTDRRTRDEAGGRVMRCG</sequence>
<reference evidence="1 2" key="1">
    <citation type="submission" date="2021-06" db="EMBL/GenBank/DDBJ databases">
        <title>A haploid diamondback moth (Plutella xylostella L.) genome assembly resolves 31 chromosomes and identifies a diamide resistance mutation.</title>
        <authorList>
            <person name="Ward C.M."/>
            <person name="Perry K.D."/>
            <person name="Baker G."/>
            <person name="Powis K."/>
            <person name="Heckel D.G."/>
            <person name="Baxter S.W."/>
        </authorList>
    </citation>
    <scope>NUCLEOTIDE SEQUENCE [LARGE SCALE GENOMIC DNA]</scope>
    <source>
        <strain evidence="1 2">LV</strain>
        <tissue evidence="1">Single pupa</tissue>
    </source>
</reference>
<accession>A0ABQ7QA57</accession>
<dbReference type="Proteomes" id="UP000823941">
    <property type="component" value="Chromosome 19"/>
</dbReference>
<comment type="caution">
    <text evidence="1">The sequence shown here is derived from an EMBL/GenBank/DDBJ whole genome shotgun (WGS) entry which is preliminary data.</text>
</comment>
<organism evidence="1 2">
    <name type="scientific">Plutella xylostella</name>
    <name type="common">Diamondback moth</name>
    <name type="synonym">Plutella maculipennis</name>
    <dbReference type="NCBI Taxonomy" id="51655"/>
    <lineage>
        <taxon>Eukaryota</taxon>
        <taxon>Metazoa</taxon>
        <taxon>Ecdysozoa</taxon>
        <taxon>Arthropoda</taxon>
        <taxon>Hexapoda</taxon>
        <taxon>Insecta</taxon>
        <taxon>Pterygota</taxon>
        <taxon>Neoptera</taxon>
        <taxon>Endopterygota</taxon>
        <taxon>Lepidoptera</taxon>
        <taxon>Glossata</taxon>
        <taxon>Ditrysia</taxon>
        <taxon>Yponomeutoidea</taxon>
        <taxon>Plutellidae</taxon>
        <taxon>Plutella</taxon>
    </lineage>
</organism>
<keyword evidence="2" id="KW-1185">Reference proteome</keyword>
<name>A0ABQ7QA57_PLUXY</name>
<protein>
    <submittedName>
        <fullName evidence="1">Uncharacterized protein</fullName>
    </submittedName>
</protein>
<evidence type="ECO:0000313" key="2">
    <source>
        <dbReference type="Proteomes" id="UP000823941"/>
    </source>
</evidence>
<evidence type="ECO:0000313" key="1">
    <source>
        <dbReference type="EMBL" id="KAG7301758.1"/>
    </source>
</evidence>
<proteinExistence type="predicted"/>
<dbReference type="EMBL" id="JAHIBW010000019">
    <property type="protein sequence ID" value="KAG7301758.1"/>
    <property type="molecule type" value="Genomic_DNA"/>
</dbReference>
<gene>
    <name evidence="1" type="ORF">JYU34_014746</name>
</gene>